<dbReference type="GO" id="GO:0003700">
    <property type="term" value="F:DNA-binding transcription factor activity"/>
    <property type="evidence" value="ECO:0007669"/>
    <property type="project" value="InterPro"/>
</dbReference>
<organism evidence="5 6">
    <name type="scientific">Streptomyces zagrosensis</name>
    <dbReference type="NCBI Taxonomy" id="1042984"/>
    <lineage>
        <taxon>Bacteria</taxon>
        <taxon>Bacillati</taxon>
        <taxon>Actinomycetota</taxon>
        <taxon>Actinomycetes</taxon>
        <taxon>Kitasatosporales</taxon>
        <taxon>Streptomycetaceae</taxon>
        <taxon>Streptomyces</taxon>
    </lineage>
</organism>
<reference evidence="5 6" key="1">
    <citation type="submission" date="2020-08" db="EMBL/GenBank/DDBJ databases">
        <title>Genomic Encyclopedia of Type Strains, Phase III (KMG-III): the genomes of soil and plant-associated and newly described type strains.</title>
        <authorList>
            <person name="Whitman W."/>
        </authorList>
    </citation>
    <scope>NUCLEOTIDE SEQUENCE [LARGE SCALE GENOMIC DNA]</scope>
    <source>
        <strain evidence="5 6">CECT 8305</strain>
    </source>
</reference>
<gene>
    <name evidence="5" type="ORF">FHS42_001175</name>
</gene>
<evidence type="ECO:0000256" key="2">
    <source>
        <dbReference type="ARBA" id="ARBA00023125"/>
    </source>
</evidence>
<keyword evidence="3" id="KW-0804">Transcription</keyword>
<evidence type="ECO:0000313" key="5">
    <source>
        <dbReference type="EMBL" id="MBB5934149.1"/>
    </source>
</evidence>
<accession>A0A7W9Q685</accession>
<dbReference type="PANTHER" id="PTHR46796:SF15">
    <property type="entry name" value="BLL1074 PROTEIN"/>
    <property type="match status" value="1"/>
</dbReference>
<dbReference type="PANTHER" id="PTHR46796">
    <property type="entry name" value="HTH-TYPE TRANSCRIPTIONAL ACTIVATOR RHAS-RELATED"/>
    <property type="match status" value="1"/>
</dbReference>
<keyword evidence="6" id="KW-1185">Reference proteome</keyword>
<keyword evidence="2 5" id="KW-0238">DNA-binding</keyword>
<evidence type="ECO:0000259" key="4">
    <source>
        <dbReference type="PROSITE" id="PS01124"/>
    </source>
</evidence>
<dbReference type="Pfam" id="PF20240">
    <property type="entry name" value="DUF6597"/>
    <property type="match status" value="1"/>
</dbReference>
<evidence type="ECO:0000256" key="3">
    <source>
        <dbReference type="ARBA" id="ARBA00023163"/>
    </source>
</evidence>
<dbReference type="InterPro" id="IPR046532">
    <property type="entry name" value="DUF6597"/>
</dbReference>
<dbReference type="InterPro" id="IPR050204">
    <property type="entry name" value="AraC_XylS_family_regulators"/>
</dbReference>
<dbReference type="SMART" id="SM00342">
    <property type="entry name" value="HTH_ARAC"/>
    <property type="match status" value="1"/>
</dbReference>
<dbReference type="GO" id="GO:0043565">
    <property type="term" value="F:sequence-specific DNA binding"/>
    <property type="evidence" value="ECO:0007669"/>
    <property type="project" value="InterPro"/>
</dbReference>
<evidence type="ECO:0000313" key="6">
    <source>
        <dbReference type="Proteomes" id="UP000588098"/>
    </source>
</evidence>
<comment type="caution">
    <text evidence="5">The sequence shown here is derived from an EMBL/GenBank/DDBJ whole genome shotgun (WGS) entry which is preliminary data.</text>
</comment>
<proteinExistence type="predicted"/>
<feature type="domain" description="HTH araC/xylS-type" evidence="4">
    <location>
        <begin position="149"/>
        <end position="246"/>
    </location>
</feature>
<keyword evidence="1" id="KW-0805">Transcription regulation</keyword>
<protein>
    <submittedName>
        <fullName evidence="5">AraC-like DNA-binding protein</fullName>
    </submittedName>
</protein>
<dbReference type="Gene3D" id="1.10.10.60">
    <property type="entry name" value="Homeodomain-like"/>
    <property type="match status" value="1"/>
</dbReference>
<dbReference type="InterPro" id="IPR018060">
    <property type="entry name" value="HTH_AraC"/>
</dbReference>
<dbReference type="PROSITE" id="PS01124">
    <property type="entry name" value="HTH_ARAC_FAMILY_2"/>
    <property type="match status" value="1"/>
</dbReference>
<dbReference type="AlphaFoldDB" id="A0A7W9Q685"/>
<dbReference type="Proteomes" id="UP000588098">
    <property type="component" value="Unassembled WGS sequence"/>
</dbReference>
<dbReference type="Pfam" id="PF12833">
    <property type="entry name" value="HTH_18"/>
    <property type="match status" value="1"/>
</dbReference>
<dbReference type="EMBL" id="JACHJL010000002">
    <property type="protein sequence ID" value="MBB5934149.1"/>
    <property type="molecule type" value="Genomic_DNA"/>
</dbReference>
<name>A0A7W9Q685_9ACTN</name>
<evidence type="ECO:0000256" key="1">
    <source>
        <dbReference type="ARBA" id="ARBA00023015"/>
    </source>
</evidence>
<dbReference type="RefSeq" id="WP_184569403.1">
    <property type="nucleotide sequence ID" value="NZ_JACHJL010000002.1"/>
</dbReference>
<sequence>MYREWRSRLVGAMVWERRAPVHADVTRVLPDGCMDLIWYAGRLLTAGPDTRAQLCADLPGAMHTGLRFAPGVGPAVFGMPASELRDQRVPLDEVWPAWEAERLAERIAATPQEARGRLLEEAVARRLPAGPLGGGPLRDGTLWGGGGPSPLPSVVAKGLRAGGTVAAVARDVGLSERQLHRKCVDAFGYGPKMLARVFRMGRALELARSGVPLVQVAVRAGYADQAHLAREIRALAGTSVTELLAAA</sequence>